<feature type="transmembrane region" description="Helical" evidence="1">
    <location>
        <begin position="390"/>
        <end position="411"/>
    </location>
</feature>
<dbReference type="EMBL" id="ANNX02000077">
    <property type="protein sequence ID" value="KYC34662.1"/>
    <property type="molecule type" value="Genomic_DNA"/>
</dbReference>
<comment type="caution">
    <text evidence="4">The sequence shown here is derived from an EMBL/GenBank/DDBJ whole genome shotgun (WGS) entry which is preliminary data.</text>
</comment>
<feature type="domain" description="Helix-turn-helix type 11" evidence="2">
    <location>
        <begin position="312"/>
        <end position="350"/>
    </location>
</feature>
<keyword evidence="1" id="KW-0472">Membrane</keyword>
<feature type="domain" description="ORC1/DEAH AAA+ ATPase" evidence="3">
    <location>
        <begin position="35"/>
        <end position="194"/>
    </location>
</feature>
<protein>
    <submittedName>
        <fullName evidence="4">Uncharacterized protein</fullName>
    </submittedName>
</protein>
<gene>
    <name evidence="4" type="ORF">WA1_50565</name>
</gene>
<dbReference type="OrthoDB" id="505632at2"/>
<proteinExistence type="predicted"/>
<dbReference type="GO" id="GO:0016887">
    <property type="term" value="F:ATP hydrolysis activity"/>
    <property type="evidence" value="ECO:0007669"/>
    <property type="project" value="InterPro"/>
</dbReference>
<evidence type="ECO:0000313" key="4">
    <source>
        <dbReference type="EMBL" id="KYC34662.1"/>
    </source>
</evidence>
<keyword evidence="1" id="KW-0812">Transmembrane</keyword>
<organism evidence="4 5">
    <name type="scientific">Scytonema hofmannii PCC 7110</name>
    <dbReference type="NCBI Taxonomy" id="128403"/>
    <lineage>
        <taxon>Bacteria</taxon>
        <taxon>Bacillati</taxon>
        <taxon>Cyanobacteriota</taxon>
        <taxon>Cyanophyceae</taxon>
        <taxon>Nostocales</taxon>
        <taxon>Scytonemataceae</taxon>
        <taxon>Scytonema</taxon>
    </lineage>
</organism>
<dbReference type="Pfam" id="PF08279">
    <property type="entry name" value="HTH_11"/>
    <property type="match status" value="1"/>
</dbReference>
<sequence>MQVTYTISTVDSPEYKRLICGRTDDIARLIDYISQGRSIALFGERRIGKSSLLYLVRDIINNQIDNYREDFIDLSLKNAVQSLSSRVSNYKAIYLDLQALNKSDSEAFMQLVNNKFKDNGLFHDSLGSSTTSINFTIPELFSTVNNQLINGERLVILVDEVEVLLELAESKQIFRNIRSVIQSCARICFVIAGADYWHKEIKDKTSPIVNNVQTFYLKAAARFPIENYLIKQPLDNYIYGIDINTITRTILEWTECKPWYVQAVCQAVVEINAECGQLQKGWQAVVMKRVEDSVESTLDRFYFHDNPDNISQKILVLLANKPGLTIKEISRLLSCSEKIIWDRIDDLESLDKVRKEGSKYRIVGSLIEQWGQKTKDTIFVKNNRFQLLTIFLKTTLAIVFLLLAGVTYYYANPPLHTSSCKFPNGELLIQMPSSLEDGEVGVSKTLVQNTSKNKLSSVNITFTSKNIDYERNGTSLIKLDSIDIGETKSLKLNFISRPIKDEKNYASQVLISHATTKLPNKCYFEISIRVIPIKKSWGLISLLLVTISGFFAKPDLPQLITNLVSGLFKPQGENKSEGKS</sequence>
<dbReference type="InterPro" id="IPR049945">
    <property type="entry name" value="AAA_22"/>
</dbReference>
<reference evidence="4 5" key="1">
    <citation type="journal article" date="2013" name="Genome Biol. Evol.">
        <title>Genomes of Stigonematalean cyanobacteria (subsection V) and the evolution of oxygenic photosynthesis from prokaryotes to plastids.</title>
        <authorList>
            <person name="Dagan T."/>
            <person name="Roettger M."/>
            <person name="Stucken K."/>
            <person name="Landan G."/>
            <person name="Koch R."/>
            <person name="Major P."/>
            <person name="Gould S.B."/>
            <person name="Goremykin V.V."/>
            <person name="Rippka R."/>
            <person name="Tandeau de Marsac N."/>
            <person name="Gugger M."/>
            <person name="Lockhart P.J."/>
            <person name="Allen J.F."/>
            <person name="Brune I."/>
            <person name="Maus I."/>
            <person name="Puhler A."/>
            <person name="Martin W.F."/>
        </authorList>
    </citation>
    <scope>NUCLEOTIDE SEQUENCE [LARGE SCALE GENOMIC DNA]</scope>
    <source>
        <strain evidence="4 5">PCC 7110</strain>
    </source>
</reference>
<dbReference type="PANTHER" id="PTHR34301">
    <property type="entry name" value="DNA-BINDING PROTEIN-RELATED"/>
    <property type="match status" value="1"/>
</dbReference>
<dbReference type="PANTHER" id="PTHR34301:SF8">
    <property type="entry name" value="ATPASE DOMAIN-CONTAINING PROTEIN"/>
    <property type="match status" value="1"/>
</dbReference>
<dbReference type="Gene3D" id="1.10.10.10">
    <property type="entry name" value="Winged helix-like DNA-binding domain superfamily/Winged helix DNA-binding domain"/>
    <property type="match status" value="1"/>
</dbReference>
<dbReference type="Proteomes" id="UP000076925">
    <property type="component" value="Unassembled WGS sequence"/>
</dbReference>
<name>A0A139WQF8_9CYAN</name>
<dbReference type="InterPro" id="IPR013196">
    <property type="entry name" value="HTH_11"/>
</dbReference>
<evidence type="ECO:0000259" key="2">
    <source>
        <dbReference type="Pfam" id="PF08279"/>
    </source>
</evidence>
<dbReference type="Gene3D" id="3.40.50.300">
    <property type="entry name" value="P-loop containing nucleotide triphosphate hydrolases"/>
    <property type="match status" value="1"/>
</dbReference>
<evidence type="ECO:0000256" key="1">
    <source>
        <dbReference type="SAM" id="Phobius"/>
    </source>
</evidence>
<dbReference type="RefSeq" id="WP_017749988.1">
    <property type="nucleotide sequence ID" value="NZ_KQ976356.1"/>
</dbReference>
<dbReference type="STRING" id="128403.WA1_50565"/>
<keyword evidence="1" id="KW-1133">Transmembrane helix</keyword>
<dbReference type="SUPFAM" id="SSF46785">
    <property type="entry name" value="Winged helix' DNA-binding domain"/>
    <property type="match status" value="1"/>
</dbReference>
<dbReference type="InterPro" id="IPR036388">
    <property type="entry name" value="WH-like_DNA-bd_sf"/>
</dbReference>
<dbReference type="AlphaFoldDB" id="A0A139WQF8"/>
<dbReference type="SUPFAM" id="SSF52540">
    <property type="entry name" value="P-loop containing nucleoside triphosphate hydrolases"/>
    <property type="match status" value="1"/>
</dbReference>
<keyword evidence="5" id="KW-1185">Reference proteome</keyword>
<dbReference type="InterPro" id="IPR036390">
    <property type="entry name" value="WH_DNA-bd_sf"/>
</dbReference>
<evidence type="ECO:0000259" key="3">
    <source>
        <dbReference type="Pfam" id="PF13401"/>
    </source>
</evidence>
<dbReference type="InterPro" id="IPR027417">
    <property type="entry name" value="P-loop_NTPase"/>
</dbReference>
<evidence type="ECO:0000313" key="5">
    <source>
        <dbReference type="Proteomes" id="UP000076925"/>
    </source>
</evidence>
<accession>A0A139WQF8</accession>
<dbReference type="Pfam" id="PF13401">
    <property type="entry name" value="AAA_22"/>
    <property type="match status" value="1"/>
</dbReference>